<gene>
    <name evidence="1" type="ORF">MML48_6g00018495</name>
</gene>
<organism evidence="1 2">
    <name type="scientific">Holotrichia oblita</name>
    <name type="common">Chafer beetle</name>
    <dbReference type="NCBI Taxonomy" id="644536"/>
    <lineage>
        <taxon>Eukaryota</taxon>
        <taxon>Metazoa</taxon>
        <taxon>Ecdysozoa</taxon>
        <taxon>Arthropoda</taxon>
        <taxon>Hexapoda</taxon>
        <taxon>Insecta</taxon>
        <taxon>Pterygota</taxon>
        <taxon>Neoptera</taxon>
        <taxon>Endopterygota</taxon>
        <taxon>Coleoptera</taxon>
        <taxon>Polyphaga</taxon>
        <taxon>Scarabaeiformia</taxon>
        <taxon>Scarabaeidae</taxon>
        <taxon>Melolonthinae</taxon>
        <taxon>Holotrichia</taxon>
    </lineage>
</organism>
<evidence type="ECO:0000313" key="2">
    <source>
        <dbReference type="Proteomes" id="UP001056778"/>
    </source>
</evidence>
<comment type="caution">
    <text evidence="1">The sequence shown here is derived from an EMBL/GenBank/DDBJ whole genome shotgun (WGS) entry which is preliminary data.</text>
</comment>
<evidence type="ECO:0000313" key="1">
    <source>
        <dbReference type="EMBL" id="KAI4459386.1"/>
    </source>
</evidence>
<proteinExistence type="predicted"/>
<reference evidence="1" key="1">
    <citation type="submission" date="2022-04" db="EMBL/GenBank/DDBJ databases">
        <title>Chromosome-scale genome assembly of Holotrichia oblita Faldermann.</title>
        <authorList>
            <person name="Rongchong L."/>
        </authorList>
    </citation>
    <scope>NUCLEOTIDE SEQUENCE</scope>
    <source>
        <strain evidence="1">81SQS9</strain>
    </source>
</reference>
<protein>
    <submittedName>
        <fullName evidence="1">Acyl-coa desaturase</fullName>
    </submittedName>
</protein>
<dbReference type="EMBL" id="CM043020">
    <property type="protein sequence ID" value="KAI4459386.1"/>
    <property type="molecule type" value="Genomic_DNA"/>
</dbReference>
<dbReference type="Proteomes" id="UP001056778">
    <property type="component" value="Chromosome 6"/>
</dbReference>
<name>A0ACB9SXU8_HOLOL</name>
<accession>A0ACB9SXU8</accession>
<sequence length="386" mass="44858">MVAMAPTLIGTSTLFLDEASRAAETVKSAYIQPEIRSQAQVSKTVKTEQNQYKWHIVWRNVIFFIYLHYAALYGVYIMLAKAHWYSILFGVLCAFIGGHGITMGAHRLWAHKTYKANLPLRIILAFCQTLAFQNHIYEWVRDHRVHHKFTDTDADPHNSKRGFFFSHMGWLIVRKHKDVMVRGGSVDMSDLKEDGVVMFQKKYYIILMPLCAFILPTVIPWYFWNEDLLTSWYLCMLRYAWSLHSTWLVNSAAHIYGMKPYDKHMSPTENKLVSALAIGEGWHNYHHVFPWDYKAGEFGFSRYNITAGTIVLFSKIGWAWDLKTVSDDMIRRRALRTGDGSKVFENVAESICHTEDPQDTLWGWGDQDMSSEAVQCVREFNKLRDD</sequence>
<keyword evidence="2" id="KW-1185">Reference proteome</keyword>